<protein>
    <submittedName>
        <fullName evidence="1">Type II toxin-antitoxin system RelE/ParE family toxin</fullName>
    </submittedName>
</protein>
<dbReference type="RefSeq" id="WP_114830621.1">
    <property type="nucleotide sequence ID" value="NZ_QQTO01000012.1"/>
</dbReference>
<comment type="caution">
    <text evidence="1">The sequence shown here is derived from an EMBL/GenBank/DDBJ whole genome shotgun (WGS) entry which is preliminary data.</text>
</comment>
<sequence length="111" mass="12761">MSIEKQWVVQALNHIVEQELAALPPDIRARFARFTQVIREDGLHALPFGWVKPLGDKLWEFRLTGRDGIARAIYIAASGRRVVIVRAFIKKTEKTPKRELDLARERAKDVT</sequence>
<dbReference type="EMBL" id="QQTP01000009">
    <property type="protein sequence ID" value="RDJ23010.1"/>
    <property type="molecule type" value="Genomic_DNA"/>
</dbReference>
<dbReference type="OrthoDB" id="3233388at2"/>
<dbReference type="AlphaFoldDB" id="A0A370L3V0"/>
<dbReference type="InterPro" id="IPR009241">
    <property type="entry name" value="HigB-like"/>
</dbReference>
<keyword evidence="2" id="KW-1185">Reference proteome</keyword>
<proteinExistence type="predicted"/>
<dbReference type="Proteomes" id="UP000255207">
    <property type="component" value="Unassembled WGS sequence"/>
</dbReference>
<gene>
    <name evidence="1" type="ORF">DWE98_17755</name>
</gene>
<evidence type="ECO:0000313" key="2">
    <source>
        <dbReference type="Proteomes" id="UP000255207"/>
    </source>
</evidence>
<reference evidence="2" key="1">
    <citation type="submission" date="2018-07" db="EMBL/GenBank/DDBJ databases">
        <authorList>
            <person name="Safronova V.I."/>
            <person name="Chirak E.R."/>
            <person name="Sazanova A.L."/>
        </authorList>
    </citation>
    <scope>NUCLEOTIDE SEQUENCE [LARGE SCALE GENOMIC DNA]</scope>
    <source>
        <strain evidence="2">RCAM04685</strain>
    </source>
</reference>
<evidence type="ECO:0000313" key="1">
    <source>
        <dbReference type="EMBL" id="RDJ23010.1"/>
    </source>
</evidence>
<dbReference type="Pfam" id="PF05973">
    <property type="entry name" value="Gp49"/>
    <property type="match status" value="1"/>
</dbReference>
<name>A0A370L3V0_9HYPH</name>
<organism evidence="1 2">
    <name type="scientific">Bosea caraganae</name>
    <dbReference type="NCBI Taxonomy" id="2763117"/>
    <lineage>
        <taxon>Bacteria</taxon>
        <taxon>Pseudomonadati</taxon>
        <taxon>Pseudomonadota</taxon>
        <taxon>Alphaproteobacteria</taxon>
        <taxon>Hyphomicrobiales</taxon>
        <taxon>Boseaceae</taxon>
        <taxon>Bosea</taxon>
    </lineage>
</organism>
<accession>A0A370L3V0</accession>